<feature type="compositionally biased region" description="Basic and acidic residues" evidence="1">
    <location>
        <begin position="181"/>
        <end position="193"/>
    </location>
</feature>
<feature type="compositionally biased region" description="Basic and acidic residues" evidence="1">
    <location>
        <begin position="295"/>
        <end position="307"/>
    </location>
</feature>
<sequence>MSWEERNCNINSTIDNSNTTCNESVKFTKPLNGCDCKNHNDETTYNVNKDLKSESKLQIQIKAKGHYKNSLRRRRSAPALYEYVTSHDLGQNNRKELKDLVTQPHLSDPNIHALKDNRPVLNKPQEFSKSNQFGDNFKDINDKESSRNYNQKRLENPNVDTSEEIDKSTENIYTTPQTSDAHTDKLIKEDSHEVPLIGSYDKSQDSEEINPTEQRNIKKSYVDTPSKENSQASNEDTYSIEQNDNGNEYIPLSSESIPRSESSSEETPSKPYSFEDQTKDTKSTKPKINNNSNESFEKETEYKDNKLRSVPFSQSSNIPYGDYQQIDTKNISENDYANDKTNGDNITSIESNENFKHNNSEELIATGLSSEILSKENSDEAQELVSIKDEEVRPVIELNIEDTSEESSEKASNKLIDYKADSTTKSSSEEQDKSNLKQQFERIPLDYKHDEVEKNKTENTPEVTEVPIDVNTEGVEIITKAPSTNEEFDKELNIKFGDVSIKLPDIKLPDDILAYNYEEPSYSGIPSYTYNDHDNHKPYKRKHKDDEKDNYYVYDKDIGTPKERDSYKQKGKQETEDEEDEDEDLYEKFVRERFGRTTTEHPKNSKYIVPNPELYKTIKNVLKKTEKIQEEAEKSKDPNAGYAWALEYGHNL</sequence>
<dbReference type="Proteomes" id="UP000324832">
    <property type="component" value="Unassembled WGS sequence"/>
</dbReference>
<feature type="compositionally biased region" description="Polar residues" evidence="1">
    <location>
        <begin position="343"/>
        <end position="352"/>
    </location>
</feature>
<proteinExistence type="predicted"/>
<feature type="compositionally biased region" description="Basic and acidic residues" evidence="1">
    <location>
        <begin position="407"/>
        <end position="459"/>
    </location>
</feature>
<feature type="compositionally biased region" description="Polar residues" evidence="1">
    <location>
        <begin position="170"/>
        <end position="180"/>
    </location>
</feature>
<name>A0A5E4PTR7_9NEOP</name>
<feature type="region of interest" description="Disordered" evidence="1">
    <location>
        <begin position="107"/>
        <end position="360"/>
    </location>
</feature>
<organism evidence="2 3">
    <name type="scientific">Leptidea sinapis</name>
    <dbReference type="NCBI Taxonomy" id="189913"/>
    <lineage>
        <taxon>Eukaryota</taxon>
        <taxon>Metazoa</taxon>
        <taxon>Ecdysozoa</taxon>
        <taxon>Arthropoda</taxon>
        <taxon>Hexapoda</taxon>
        <taxon>Insecta</taxon>
        <taxon>Pterygota</taxon>
        <taxon>Neoptera</taxon>
        <taxon>Endopterygota</taxon>
        <taxon>Lepidoptera</taxon>
        <taxon>Glossata</taxon>
        <taxon>Ditrysia</taxon>
        <taxon>Papilionoidea</taxon>
        <taxon>Pieridae</taxon>
        <taxon>Dismorphiinae</taxon>
        <taxon>Leptidea</taxon>
    </lineage>
</organism>
<feature type="region of interest" description="Disordered" evidence="1">
    <location>
        <begin position="398"/>
        <end position="466"/>
    </location>
</feature>
<feature type="compositionally biased region" description="Polar residues" evidence="1">
    <location>
        <begin position="227"/>
        <end position="246"/>
    </location>
</feature>
<feature type="compositionally biased region" description="Acidic residues" evidence="1">
    <location>
        <begin position="575"/>
        <end position="585"/>
    </location>
</feature>
<feature type="compositionally biased region" description="Polar residues" evidence="1">
    <location>
        <begin position="125"/>
        <end position="134"/>
    </location>
</feature>
<evidence type="ECO:0000313" key="3">
    <source>
        <dbReference type="Proteomes" id="UP000324832"/>
    </source>
</evidence>
<keyword evidence="3" id="KW-1185">Reference proteome</keyword>
<accession>A0A5E4PTR7</accession>
<dbReference type="EMBL" id="FZQP02000337">
    <property type="protein sequence ID" value="VVC88490.1"/>
    <property type="molecule type" value="Genomic_DNA"/>
</dbReference>
<feature type="compositionally biased region" description="Basic and acidic residues" evidence="1">
    <location>
        <begin position="544"/>
        <end position="574"/>
    </location>
</feature>
<gene>
    <name evidence="2" type="ORF">LSINAPIS_LOCUS1848</name>
</gene>
<protein>
    <submittedName>
        <fullName evidence="2">Uncharacterized protein</fullName>
    </submittedName>
</protein>
<feature type="compositionally biased region" description="Polar residues" evidence="1">
    <location>
        <begin position="325"/>
        <end position="336"/>
    </location>
</feature>
<dbReference type="AlphaFoldDB" id="A0A5E4PTR7"/>
<feature type="region of interest" description="Disordered" evidence="1">
    <location>
        <begin position="521"/>
        <end position="586"/>
    </location>
</feature>
<evidence type="ECO:0000256" key="1">
    <source>
        <dbReference type="SAM" id="MobiDB-lite"/>
    </source>
</evidence>
<reference evidence="2 3" key="1">
    <citation type="submission" date="2017-07" db="EMBL/GenBank/DDBJ databases">
        <authorList>
            <person name="Talla V."/>
            <person name="Backstrom N."/>
        </authorList>
    </citation>
    <scope>NUCLEOTIDE SEQUENCE [LARGE SCALE GENOMIC DNA]</scope>
</reference>
<feature type="compositionally biased region" description="Basic and acidic residues" evidence="1">
    <location>
        <begin position="136"/>
        <end position="146"/>
    </location>
</feature>
<feature type="compositionally biased region" description="Low complexity" evidence="1">
    <location>
        <begin position="251"/>
        <end position="272"/>
    </location>
</feature>
<evidence type="ECO:0000313" key="2">
    <source>
        <dbReference type="EMBL" id="VVC88490.1"/>
    </source>
</evidence>